<feature type="compositionally biased region" description="Basic residues" evidence="1">
    <location>
        <begin position="1"/>
        <end position="12"/>
    </location>
</feature>
<evidence type="ECO:0000313" key="2">
    <source>
        <dbReference type="EMBL" id="PON32959.1"/>
    </source>
</evidence>
<proteinExistence type="predicted"/>
<dbReference type="EMBL" id="JXTB01000766">
    <property type="protein sequence ID" value="PON32959.1"/>
    <property type="molecule type" value="Genomic_DNA"/>
</dbReference>
<evidence type="ECO:0000256" key="1">
    <source>
        <dbReference type="SAM" id="MobiDB-lite"/>
    </source>
</evidence>
<dbReference type="Proteomes" id="UP000237105">
    <property type="component" value="Unassembled WGS sequence"/>
</dbReference>
<evidence type="ECO:0000313" key="3">
    <source>
        <dbReference type="Proteomes" id="UP000237105"/>
    </source>
</evidence>
<sequence>MARTRSVTKKKKETRDFNFESPPPPTPLLWTSARLEIVVEGTESSPILISIPVTAKPTTWKKRKFVVVKPPSHKVRNLEIF</sequence>
<organism evidence="2 3">
    <name type="scientific">Parasponia andersonii</name>
    <name type="common">Sponia andersonii</name>
    <dbReference type="NCBI Taxonomy" id="3476"/>
    <lineage>
        <taxon>Eukaryota</taxon>
        <taxon>Viridiplantae</taxon>
        <taxon>Streptophyta</taxon>
        <taxon>Embryophyta</taxon>
        <taxon>Tracheophyta</taxon>
        <taxon>Spermatophyta</taxon>
        <taxon>Magnoliopsida</taxon>
        <taxon>eudicotyledons</taxon>
        <taxon>Gunneridae</taxon>
        <taxon>Pentapetalae</taxon>
        <taxon>rosids</taxon>
        <taxon>fabids</taxon>
        <taxon>Rosales</taxon>
        <taxon>Cannabaceae</taxon>
        <taxon>Parasponia</taxon>
    </lineage>
</organism>
<dbReference type="AlphaFoldDB" id="A0A2P5A8W5"/>
<accession>A0A2P5A8W5</accession>
<dbReference type="OrthoDB" id="10475102at2759"/>
<feature type="region of interest" description="Disordered" evidence="1">
    <location>
        <begin position="1"/>
        <end position="23"/>
    </location>
</feature>
<reference evidence="3" key="1">
    <citation type="submission" date="2016-06" db="EMBL/GenBank/DDBJ databases">
        <title>Parallel loss of symbiosis genes in relatives of nitrogen-fixing non-legume Parasponia.</title>
        <authorList>
            <person name="Van Velzen R."/>
            <person name="Holmer R."/>
            <person name="Bu F."/>
            <person name="Rutten L."/>
            <person name="Van Zeijl A."/>
            <person name="Liu W."/>
            <person name="Santuari L."/>
            <person name="Cao Q."/>
            <person name="Sharma T."/>
            <person name="Shen D."/>
            <person name="Roswanjaya Y."/>
            <person name="Wardhani T."/>
            <person name="Kalhor M.S."/>
            <person name="Jansen J."/>
            <person name="Van den Hoogen J."/>
            <person name="Gungor B."/>
            <person name="Hartog M."/>
            <person name="Hontelez J."/>
            <person name="Verver J."/>
            <person name="Yang W.-C."/>
            <person name="Schijlen E."/>
            <person name="Repin R."/>
            <person name="Schilthuizen M."/>
            <person name="Schranz E."/>
            <person name="Heidstra R."/>
            <person name="Miyata K."/>
            <person name="Fedorova E."/>
            <person name="Kohlen W."/>
            <person name="Bisseling T."/>
            <person name="Smit S."/>
            <person name="Geurts R."/>
        </authorList>
    </citation>
    <scope>NUCLEOTIDE SEQUENCE [LARGE SCALE GENOMIC DNA]</scope>
    <source>
        <strain evidence="3">cv. WU1-14</strain>
    </source>
</reference>
<protein>
    <submittedName>
        <fullName evidence="2">Uncharacterized protein</fullName>
    </submittedName>
</protein>
<name>A0A2P5A8W5_PARAD</name>
<gene>
    <name evidence="2" type="ORF">PanWU01x14_356710</name>
</gene>
<keyword evidence="3" id="KW-1185">Reference proteome</keyword>
<comment type="caution">
    <text evidence="2">The sequence shown here is derived from an EMBL/GenBank/DDBJ whole genome shotgun (WGS) entry which is preliminary data.</text>
</comment>